<keyword evidence="3 7" id="KW-0479">Metal-binding</keyword>
<dbReference type="InterPro" id="IPR050196">
    <property type="entry name" value="Cytochrome_P450_Monoox"/>
</dbReference>
<dbReference type="AlphaFoldDB" id="A0A160T734"/>
<evidence type="ECO:0000256" key="6">
    <source>
        <dbReference type="ARBA" id="ARBA00023033"/>
    </source>
</evidence>
<dbReference type="InterPro" id="IPR002401">
    <property type="entry name" value="Cyt_P450_E_grp-I"/>
</dbReference>
<dbReference type="EMBL" id="LN890656">
    <property type="protein sequence ID" value="CUS05762.1"/>
    <property type="molecule type" value="Genomic_DNA"/>
</dbReference>
<dbReference type="Gene3D" id="1.10.630.10">
    <property type="entry name" value="Cytochrome P450"/>
    <property type="match status" value="1"/>
</dbReference>
<evidence type="ECO:0000256" key="5">
    <source>
        <dbReference type="ARBA" id="ARBA00023004"/>
    </source>
</evidence>
<evidence type="ECO:0000256" key="2">
    <source>
        <dbReference type="ARBA" id="ARBA00022617"/>
    </source>
</evidence>
<dbReference type="PANTHER" id="PTHR24291">
    <property type="entry name" value="CYTOCHROME P450 FAMILY 4"/>
    <property type="match status" value="1"/>
</dbReference>
<keyword evidence="5 7" id="KW-0408">Iron</keyword>
<dbReference type="CDD" id="cd20620">
    <property type="entry name" value="CYP132-like"/>
    <property type="match status" value="1"/>
</dbReference>
<dbReference type="Proteomes" id="UP000215027">
    <property type="component" value="Chromosome II"/>
</dbReference>
<dbReference type="Pfam" id="PF00067">
    <property type="entry name" value="p450"/>
    <property type="match status" value="1"/>
</dbReference>
<dbReference type="SUPFAM" id="SSF48264">
    <property type="entry name" value="Cytochrome P450"/>
    <property type="match status" value="1"/>
</dbReference>
<feature type="binding site" description="axial binding residue" evidence="7">
    <location>
        <position position="394"/>
    </location>
    <ligand>
        <name>heme</name>
        <dbReference type="ChEBI" id="CHEBI:30413"/>
    </ligand>
    <ligandPart>
        <name>Fe</name>
        <dbReference type="ChEBI" id="CHEBI:18248"/>
    </ligandPart>
</feature>
<protein>
    <submittedName>
        <fullName evidence="9">Cytochrome P450</fullName>
    </submittedName>
</protein>
<keyword evidence="10" id="KW-1185">Reference proteome</keyword>
<comment type="cofactor">
    <cofactor evidence="7">
        <name>heme</name>
        <dbReference type="ChEBI" id="CHEBI:30413"/>
    </cofactor>
</comment>
<keyword evidence="4 8" id="KW-0560">Oxidoreductase</keyword>
<accession>A0A160T734</accession>
<keyword evidence="6 8" id="KW-0503">Monooxygenase</keyword>
<dbReference type="GO" id="GO:0004497">
    <property type="term" value="F:monooxygenase activity"/>
    <property type="evidence" value="ECO:0007669"/>
    <property type="project" value="UniProtKB-KW"/>
</dbReference>
<evidence type="ECO:0000256" key="8">
    <source>
        <dbReference type="RuleBase" id="RU000461"/>
    </source>
</evidence>
<reference evidence="9" key="1">
    <citation type="submission" date="2016-01" db="EMBL/GenBank/DDBJ databases">
        <authorList>
            <person name="Mcilroy J.S."/>
            <person name="Karst M S."/>
            <person name="Albertsen M."/>
        </authorList>
    </citation>
    <scope>NUCLEOTIDE SEQUENCE</scope>
    <source>
        <strain evidence="9">Cfx-K</strain>
    </source>
</reference>
<sequence length="447" mass="50055">MMTIPSPKGPPLIGQARELIAGAPRFTSRLADEYGPIVRFSVFANHFYLIADPELAREALVTQAANFPKDERDVMILSRMIGHGLVTTNGEAHKRQRRLTQPAFHTKRIDAYAGTMVDYTEAMVDEWADGRTLDAAEAMRELTMYIVAQTLFGADRVTMRATAERVGAAIHTLQDVANSEFSAPLVLPTWLPTAMNRRRRAAKAVLDDTIDRLITERRANTADRGDLLSMLLLSQDESGDRMSDAEVRDQLLTLFVAGHETTSNALAWTWFLLGQHPAEEARLHAEIDAVLGHRPPALADLPRLPYTLQVIKEAMRLYPPAWVVNIRRAAADTTLGPYPIRRGERLWISPFVMHRRPAFFPDPERFDPDRWTPERERALPKYAYMPFGGGPRVCIGNGFALMEAHLIVTAVARRFRLRLLPGVGEDLNAQVTLSNHGGMPVRLEARG</sequence>
<dbReference type="InterPro" id="IPR036396">
    <property type="entry name" value="Cyt_P450_sf"/>
</dbReference>
<dbReference type="GO" id="GO:0005506">
    <property type="term" value="F:iron ion binding"/>
    <property type="evidence" value="ECO:0007669"/>
    <property type="project" value="InterPro"/>
</dbReference>
<dbReference type="PRINTS" id="PR00463">
    <property type="entry name" value="EP450I"/>
</dbReference>
<dbReference type="PRINTS" id="PR00385">
    <property type="entry name" value="P450"/>
</dbReference>
<name>A0A160T734_9CHLR</name>
<evidence type="ECO:0000256" key="4">
    <source>
        <dbReference type="ARBA" id="ARBA00023002"/>
    </source>
</evidence>
<dbReference type="GO" id="GO:0020037">
    <property type="term" value="F:heme binding"/>
    <property type="evidence" value="ECO:0007669"/>
    <property type="project" value="InterPro"/>
</dbReference>
<evidence type="ECO:0000256" key="3">
    <source>
        <dbReference type="ARBA" id="ARBA00022723"/>
    </source>
</evidence>
<dbReference type="GO" id="GO:0016705">
    <property type="term" value="F:oxidoreductase activity, acting on paired donors, with incorporation or reduction of molecular oxygen"/>
    <property type="evidence" value="ECO:0007669"/>
    <property type="project" value="InterPro"/>
</dbReference>
<comment type="similarity">
    <text evidence="1 8">Belongs to the cytochrome P450 family.</text>
</comment>
<dbReference type="RefSeq" id="WP_095045131.1">
    <property type="nucleotide sequence ID" value="NZ_LN890656.1"/>
</dbReference>
<evidence type="ECO:0000256" key="1">
    <source>
        <dbReference type="ARBA" id="ARBA00010617"/>
    </source>
</evidence>
<evidence type="ECO:0000313" key="10">
    <source>
        <dbReference type="Proteomes" id="UP000215027"/>
    </source>
</evidence>
<dbReference type="PROSITE" id="PS00086">
    <property type="entry name" value="CYTOCHROME_P450"/>
    <property type="match status" value="1"/>
</dbReference>
<dbReference type="KEGG" id="pbf:CFX0092_B0228"/>
<organism evidence="9 10">
    <name type="scientific">Candidatus Promineifilum breve</name>
    <dbReference type="NCBI Taxonomy" id="1806508"/>
    <lineage>
        <taxon>Bacteria</taxon>
        <taxon>Bacillati</taxon>
        <taxon>Chloroflexota</taxon>
        <taxon>Ardenticatenia</taxon>
        <taxon>Candidatus Promineifilales</taxon>
        <taxon>Candidatus Promineifilaceae</taxon>
        <taxon>Candidatus Promineifilum</taxon>
    </lineage>
</organism>
<dbReference type="InterPro" id="IPR017972">
    <property type="entry name" value="Cyt_P450_CS"/>
</dbReference>
<keyword evidence="2 7" id="KW-0349">Heme</keyword>
<dbReference type="InterPro" id="IPR001128">
    <property type="entry name" value="Cyt_P450"/>
</dbReference>
<evidence type="ECO:0000256" key="7">
    <source>
        <dbReference type="PIRSR" id="PIRSR602401-1"/>
    </source>
</evidence>
<gene>
    <name evidence="9" type="ORF">CFX0092_B0228</name>
</gene>
<dbReference type="OrthoDB" id="140159at2"/>
<proteinExistence type="inferred from homology"/>
<evidence type="ECO:0000313" key="9">
    <source>
        <dbReference type="EMBL" id="CUS05762.1"/>
    </source>
</evidence>
<dbReference type="PANTHER" id="PTHR24291:SF50">
    <property type="entry name" value="BIFUNCTIONAL ALBAFLAVENONE MONOOXYGENASE_TERPENE SYNTHASE"/>
    <property type="match status" value="1"/>
</dbReference>